<protein>
    <submittedName>
        <fullName evidence="8">Plasma membrane calcium</fullName>
    </submittedName>
</protein>
<dbReference type="PROSITE" id="PS50157">
    <property type="entry name" value="ZINC_FINGER_C2H2_2"/>
    <property type="match status" value="1"/>
</dbReference>
<feature type="transmembrane region" description="Helical" evidence="6">
    <location>
        <begin position="341"/>
        <end position="358"/>
    </location>
</feature>
<dbReference type="Pfam" id="PF00690">
    <property type="entry name" value="Cation_ATPase_N"/>
    <property type="match status" value="1"/>
</dbReference>
<proteinExistence type="predicted"/>
<dbReference type="InterPro" id="IPR023298">
    <property type="entry name" value="ATPase_P-typ_TM_dom_sf"/>
</dbReference>
<feature type="compositionally biased region" description="Low complexity" evidence="5">
    <location>
        <begin position="290"/>
        <end position="299"/>
    </location>
</feature>
<dbReference type="Proteomes" id="UP001498398">
    <property type="component" value="Unassembled WGS sequence"/>
</dbReference>
<dbReference type="PANTHER" id="PTHR24093">
    <property type="entry name" value="CATION TRANSPORTING ATPASE"/>
    <property type="match status" value="1"/>
</dbReference>
<keyword evidence="3" id="KW-0479">Metal-binding</keyword>
<evidence type="ECO:0000256" key="3">
    <source>
        <dbReference type="PROSITE-ProRule" id="PRU00042"/>
    </source>
</evidence>
<evidence type="ECO:0000256" key="6">
    <source>
        <dbReference type="SAM" id="Phobius"/>
    </source>
</evidence>
<evidence type="ECO:0000256" key="5">
    <source>
        <dbReference type="SAM" id="MobiDB-lite"/>
    </source>
</evidence>
<dbReference type="SUPFAM" id="SSF81665">
    <property type="entry name" value="Calcium ATPase, transmembrane domain M"/>
    <property type="match status" value="1"/>
</dbReference>
<evidence type="ECO:0000313" key="8">
    <source>
        <dbReference type="EMBL" id="KAK7442988.1"/>
    </source>
</evidence>
<feature type="coiled-coil region" evidence="4">
    <location>
        <begin position="1046"/>
        <end position="1080"/>
    </location>
</feature>
<evidence type="ECO:0000256" key="4">
    <source>
        <dbReference type="SAM" id="Coils"/>
    </source>
</evidence>
<evidence type="ECO:0000259" key="7">
    <source>
        <dbReference type="PROSITE" id="PS50157"/>
    </source>
</evidence>
<dbReference type="InterPro" id="IPR036236">
    <property type="entry name" value="Znf_C2H2_sf"/>
</dbReference>
<keyword evidence="6" id="KW-1133">Transmembrane helix</keyword>
<accession>A0ABR1J0X8</accession>
<dbReference type="SUPFAM" id="SSF81653">
    <property type="entry name" value="Calcium ATPase, transduction domain A"/>
    <property type="match status" value="1"/>
</dbReference>
<dbReference type="Gene3D" id="3.30.160.60">
    <property type="entry name" value="Classic Zinc Finger"/>
    <property type="match status" value="1"/>
</dbReference>
<evidence type="ECO:0000256" key="1">
    <source>
        <dbReference type="ARBA" id="ARBA00004127"/>
    </source>
</evidence>
<dbReference type="SUPFAM" id="SSF57667">
    <property type="entry name" value="beta-beta-alpha zinc fingers"/>
    <property type="match status" value="1"/>
</dbReference>
<comment type="caution">
    <text evidence="8">The sequence shown here is derived from an EMBL/GenBank/DDBJ whole genome shotgun (WGS) entry which is preliminary data.</text>
</comment>
<keyword evidence="6" id="KW-0472">Membrane</keyword>
<name>A0ABR1J0X8_9AGAR</name>
<reference evidence="8 9" key="1">
    <citation type="submission" date="2024-01" db="EMBL/GenBank/DDBJ databases">
        <title>A draft genome for the cacao thread blight pathogen Marasmiellus scandens.</title>
        <authorList>
            <person name="Baruah I.K."/>
            <person name="Leung J."/>
            <person name="Bukari Y."/>
            <person name="Amoako-Attah I."/>
            <person name="Meinhardt L.W."/>
            <person name="Bailey B.A."/>
            <person name="Cohen S.P."/>
        </authorList>
    </citation>
    <scope>NUCLEOTIDE SEQUENCE [LARGE SCALE GENOMIC DNA]</scope>
    <source>
        <strain evidence="8 9">GH-19</strain>
    </source>
</reference>
<keyword evidence="3" id="KW-0862">Zinc</keyword>
<dbReference type="PROSITE" id="PS00028">
    <property type="entry name" value="ZINC_FINGER_C2H2_1"/>
    <property type="match status" value="1"/>
</dbReference>
<comment type="subcellular location">
    <subcellularLocation>
        <location evidence="1">Endomembrane system</location>
        <topology evidence="1">Multi-pass membrane protein</topology>
    </subcellularLocation>
</comment>
<keyword evidence="9" id="KW-1185">Reference proteome</keyword>
<dbReference type="PANTHER" id="PTHR24093:SF369">
    <property type="entry name" value="CALCIUM-TRANSPORTING ATPASE"/>
    <property type="match status" value="1"/>
</dbReference>
<gene>
    <name evidence="8" type="primary">PMC1_2</name>
    <name evidence="8" type="ORF">VKT23_015934</name>
</gene>
<dbReference type="Pfam" id="PF00122">
    <property type="entry name" value="E1-E2_ATPase"/>
    <property type="match status" value="1"/>
</dbReference>
<sequence length="1102" mass="123476">MVWNLTANRLMVSGHDPGWCSGDIDASVPAIVITGSLEGVRFRSSHDCKLGNRCFKRPSSLRFHTNTHSGFATPFRCPYPGCRRSFSNRSNADRHYHNHTNALIPFQSLQSSTQVDEIDVAHIVDSRCNIGESMAFIDQRVECSEFLSLDGLWKGESSAATSPCSPITTNAMHTFHQEGPRNTLDPDDSATYQVAEFPQDISIEPVPFQFKPYELAHMLDSKSYHVLRAIGGSAGLLRGLGVDSSQGLNPEQDATSLTRVGAMKEKGIINILDSDETPATPPRHTAHRLPSASSSPAPSEDSVAFEASIMDRRKVYGENTLPPRPSKTLSQLMFAAMKDKVLILLTIAVTVSLALGFFQKFRHPRDPKQPPIDWVEGVAVTVAMLIVVIVGSVNDWQKERQFKALNNKKEERGVRVIRGGRETLVDVKQVVVGDIAILEPGEIVPCDGMFLSGHSVRCDESESDAIRKVSWAEWTALRCAGQSNSGGDPSVGFDLHSQLAHTDCFVVSGSKVLEGIGRYVVVAVGQKSFNGKIMMALRARSQNTPLPILQPKLNYLAELVTKLGNKALFTALMYKWIADLRVRAHALHEVSLLSFLSAAVFLTFGLGLLTDWMKLPTIVSFLADILLRVIVSRPILLAMLIFCFGRTFSPSPYINSTLLGFLTLSSPNNPKPSSHQLPEGHDSHDDSDNVALGQVLLPRWVISKSQACFCWSILSMSALAYGGKALELSAFFVLVILCDPASCLVDSFPSLKRPWRRHRWNWKPGDLFRSVYPGSYLSIPFIRTRWPEFQWFENSGHSPECDPWLWRRKSHNHPRLGRQDMSCWDWDGLISITSSMPTADLDVCNHPKLSRQDMSRWEWDGLIHTPVMLSMSTTDPPGTDETRSRFLSYTLSLSSLEPVSIVSPSVSIALSGCIHKPQLQNAFPPFSIYLTRVIVTVASAHDFEIQGATVVMCENYNVYCHCQLQHQHQYQPQLPLLHNHPLYYQPSSRRFYIPPHYGQDPTTTTAQHGSYHQHQSYRNPFRSRNPFLSRPACPSLVGGSRWHELHVQLEETREQIELNIVRIEKRLSQIEKNLINIERAIWLLQHRQHPSEPEPEPPPMDE</sequence>
<feature type="domain" description="C2H2-type" evidence="7">
    <location>
        <begin position="75"/>
        <end position="101"/>
    </location>
</feature>
<dbReference type="InterPro" id="IPR013087">
    <property type="entry name" value="Znf_C2H2_type"/>
</dbReference>
<evidence type="ECO:0000256" key="2">
    <source>
        <dbReference type="ARBA" id="ARBA00022842"/>
    </source>
</evidence>
<keyword evidence="3" id="KW-0863">Zinc-finger</keyword>
<feature type="region of interest" description="Disordered" evidence="5">
    <location>
        <begin position="273"/>
        <end position="302"/>
    </location>
</feature>
<dbReference type="EMBL" id="JBANRG010000056">
    <property type="protein sequence ID" value="KAK7442988.1"/>
    <property type="molecule type" value="Genomic_DNA"/>
</dbReference>
<feature type="transmembrane region" description="Helical" evidence="6">
    <location>
        <begin position="378"/>
        <end position="396"/>
    </location>
</feature>
<evidence type="ECO:0000313" key="9">
    <source>
        <dbReference type="Proteomes" id="UP001498398"/>
    </source>
</evidence>
<dbReference type="InterPro" id="IPR059000">
    <property type="entry name" value="ATPase_P-type_domA"/>
</dbReference>
<keyword evidence="2" id="KW-0460">Magnesium</keyword>
<keyword evidence="6" id="KW-0812">Transmembrane</keyword>
<dbReference type="InterPro" id="IPR004014">
    <property type="entry name" value="ATPase_P-typ_cation-transptr_N"/>
</dbReference>
<feature type="transmembrane region" description="Helical" evidence="6">
    <location>
        <begin position="590"/>
        <end position="609"/>
    </location>
</feature>
<organism evidence="8 9">
    <name type="scientific">Marasmiellus scandens</name>
    <dbReference type="NCBI Taxonomy" id="2682957"/>
    <lineage>
        <taxon>Eukaryota</taxon>
        <taxon>Fungi</taxon>
        <taxon>Dikarya</taxon>
        <taxon>Basidiomycota</taxon>
        <taxon>Agaricomycotina</taxon>
        <taxon>Agaricomycetes</taxon>
        <taxon>Agaricomycetidae</taxon>
        <taxon>Agaricales</taxon>
        <taxon>Marasmiineae</taxon>
        <taxon>Omphalotaceae</taxon>
        <taxon>Marasmiellus</taxon>
    </lineage>
</organism>
<keyword evidence="4" id="KW-0175">Coiled coil</keyword>
<dbReference type="Gene3D" id="2.70.150.10">
    <property type="entry name" value="Calcium-transporting ATPase, cytoplasmic transduction domain A"/>
    <property type="match status" value="1"/>
</dbReference>
<dbReference type="SMART" id="SM00355">
    <property type="entry name" value="ZnF_C2H2"/>
    <property type="match status" value="2"/>
</dbReference>
<dbReference type="InterPro" id="IPR008250">
    <property type="entry name" value="ATPase_P-typ_transduc_dom_A_sf"/>
</dbReference>
<dbReference type="Gene3D" id="1.20.1110.10">
    <property type="entry name" value="Calcium-transporting ATPase, transmembrane domain"/>
    <property type="match status" value="1"/>
</dbReference>